<dbReference type="RefSeq" id="WP_147104484.1">
    <property type="nucleotide sequence ID" value="NZ_BJVJ01000011.1"/>
</dbReference>
<dbReference type="EMBL" id="BJVJ01000011">
    <property type="protein sequence ID" value="GEL22719.1"/>
    <property type="molecule type" value="Genomic_DNA"/>
</dbReference>
<evidence type="ECO:0000313" key="2">
    <source>
        <dbReference type="Proteomes" id="UP000321685"/>
    </source>
</evidence>
<evidence type="ECO:0000313" key="1">
    <source>
        <dbReference type="EMBL" id="GEL22719.1"/>
    </source>
</evidence>
<accession>A0A511DD48</accession>
<gene>
    <name evidence="1" type="ORF">PSU4_16730</name>
</gene>
<comment type="caution">
    <text evidence="1">The sequence shown here is derived from an EMBL/GenBank/DDBJ whole genome shotgun (WGS) entry which is preliminary data.</text>
</comment>
<dbReference type="Proteomes" id="UP000321685">
    <property type="component" value="Unassembled WGS sequence"/>
</dbReference>
<sequence>MELAQWNAIAVPPGTPIELFARWRGVAPDMGNLGRATLDALLRLLDDPQTPSFFALWEGFGWIHGSPFVVIVGSDRKVPPALPREVVDGPRLRLPYRDHIVFSGSLREAVRFGRTWSWGEFETQSPTLFWAADRSWCVASEIDFDSTLVGGTVGLIDAILRSPDLDAWPVDPDDSLACDGDAVNR</sequence>
<organism evidence="1 2">
    <name type="scientific">Pseudonocardia sulfidoxydans NBRC 16205</name>
    <dbReference type="NCBI Taxonomy" id="1223511"/>
    <lineage>
        <taxon>Bacteria</taxon>
        <taxon>Bacillati</taxon>
        <taxon>Actinomycetota</taxon>
        <taxon>Actinomycetes</taxon>
        <taxon>Pseudonocardiales</taxon>
        <taxon>Pseudonocardiaceae</taxon>
        <taxon>Pseudonocardia</taxon>
    </lineage>
</organism>
<keyword evidence="2" id="KW-1185">Reference proteome</keyword>
<proteinExistence type="predicted"/>
<protein>
    <submittedName>
        <fullName evidence="1">Uncharacterized protein</fullName>
    </submittedName>
</protein>
<dbReference type="OrthoDB" id="2426596at2"/>
<reference evidence="1 2" key="1">
    <citation type="submission" date="2019-07" db="EMBL/GenBank/DDBJ databases">
        <title>Whole genome shotgun sequence of Pseudonocardia sulfidoxydans NBRC 16205.</title>
        <authorList>
            <person name="Hosoyama A."/>
            <person name="Uohara A."/>
            <person name="Ohji S."/>
            <person name="Ichikawa N."/>
        </authorList>
    </citation>
    <scope>NUCLEOTIDE SEQUENCE [LARGE SCALE GENOMIC DNA]</scope>
    <source>
        <strain evidence="1 2">NBRC 16205</strain>
    </source>
</reference>
<dbReference type="AlphaFoldDB" id="A0A511DD48"/>
<name>A0A511DD48_9PSEU</name>